<dbReference type="InterPro" id="IPR012902">
    <property type="entry name" value="N_methyl_site"/>
</dbReference>
<keyword evidence="1" id="KW-0472">Membrane</keyword>
<dbReference type="OrthoDB" id="5420492at2"/>
<sequence>MIRNSRGFTLIELVTVMAVMGIVLFFTLPRFDVFNPFGASMTPTGKLVLLIEQLKSQSLETRQDFFLNIDTATGRVWVTSPTLASGAGDMPKKPSSPEVLILFSDDSSIEDVKTPLTEMDDDDDDEITIRFSGHGYCNQAFIYIHEDGRDLTVTIEPFLPRAQLLAGHVFCGD</sequence>
<dbReference type="Proteomes" id="UP000192418">
    <property type="component" value="Unassembled WGS sequence"/>
</dbReference>
<evidence type="ECO:0000256" key="1">
    <source>
        <dbReference type="SAM" id="Phobius"/>
    </source>
</evidence>
<dbReference type="EMBL" id="FWXY01000002">
    <property type="protein sequence ID" value="SMC47252.1"/>
    <property type="molecule type" value="Genomic_DNA"/>
</dbReference>
<dbReference type="NCBIfam" id="TIGR02532">
    <property type="entry name" value="IV_pilin_GFxxxE"/>
    <property type="match status" value="1"/>
</dbReference>
<dbReference type="Pfam" id="PF07963">
    <property type="entry name" value="N_methyl"/>
    <property type="match status" value="1"/>
</dbReference>
<accession>A0A1W1ZGE4</accession>
<keyword evidence="1" id="KW-1133">Transmembrane helix</keyword>
<organism evidence="2 3">
    <name type="scientific">Desulfocicer vacuolatum DSM 3385</name>
    <dbReference type="NCBI Taxonomy" id="1121400"/>
    <lineage>
        <taxon>Bacteria</taxon>
        <taxon>Pseudomonadati</taxon>
        <taxon>Thermodesulfobacteriota</taxon>
        <taxon>Desulfobacteria</taxon>
        <taxon>Desulfobacterales</taxon>
        <taxon>Desulfobacteraceae</taxon>
        <taxon>Desulfocicer</taxon>
    </lineage>
</organism>
<keyword evidence="3" id="KW-1185">Reference proteome</keyword>
<protein>
    <submittedName>
        <fullName evidence="2">Prepilin-type N-terminal cleavage/methylation domain-containing protein</fullName>
    </submittedName>
</protein>
<keyword evidence="1" id="KW-0812">Transmembrane</keyword>
<gene>
    <name evidence="2" type="ORF">SAMN02746065_102261</name>
</gene>
<evidence type="ECO:0000313" key="3">
    <source>
        <dbReference type="Proteomes" id="UP000192418"/>
    </source>
</evidence>
<proteinExistence type="predicted"/>
<reference evidence="2 3" key="1">
    <citation type="submission" date="2017-04" db="EMBL/GenBank/DDBJ databases">
        <authorList>
            <person name="Afonso C.L."/>
            <person name="Miller P.J."/>
            <person name="Scott M.A."/>
            <person name="Spackman E."/>
            <person name="Goraichik I."/>
            <person name="Dimitrov K.M."/>
            <person name="Suarez D.L."/>
            <person name="Swayne D.E."/>
        </authorList>
    </citation>
    <scope>NUCLEOTIDE SEQUENCE [LARGE SCALE GENOMIC DNA]</scope>
    <source>
        <strain evidence="2 3">DSM 3385</strain>
    </source>
</reference>
<dbReference type="STRING" id="1121400.SAMN02746065_102261"/>
<evidence type="ECO:0000313" key="2">
    <source>
        <dbReference type="EMBL" id="SMC47252.1"/>
    </source>
</evidence>
<dbReference type="PROSITE" id="PS00409">
    <property type="entry name" value="PROKAR_NTER_METHYL"/>
    <property type="match status" value="1"/>
</dbReference>
<dbReference type="InterPro" id="IPR045584">
    <property type="entry name" value="Pilin-like"/>
</dbReference>
<dbReference type="SUPFAM" id="SSF54523">
    <property type="entry name" value="Pili subunits"/>
    <property type="match status" value="1"/>
</dbReference>
<dbReference type="RefSeq" id="WP_084066916.1">
    <property type="nucleotide sequence ID" value="NZ_FWXY01000002.1"/>
</dbReference>
<name>A0A1W1ZGE4_9BACT</name>
<dbReference type="AlphaFoldDB" id="A0A1W1ZGE4"/>
<feature type="transmembrane region" description="Helical" evidence="1">
    <location>
        <begin position="7"/>
        <end position="28"/>
    </location>
</feature>